<feature type="transmembrane region" description="Helical" evidence="1">
    <location>
        <begin position="251"/>
        <end position="272"/>
    </location>
</feature>
<evidence type="ECO:0000313" key="3">
    <source>
        <dbReference type="Proteomes" id="UP001212997"/>
    </source>
</evidence>
<feature type="transmembrane region" description="Helical" evidence="1">
    <location>
        <begin position="153"/>
        <end position="176"/>
    </location>
</feature>
<evidence type="ECO:0000256" key="1">
    <source>
        <dbReference type="SAM" id="Phobius"/>
    </source>
</evidence>
<dbReference type="Proteomes" id="UP001212997">
    <property type="component" value="Unassembled WGS sequence"/>
</dbReference>
<feature type="transmembrane region" description="Helical" evidence="1">
    <location>
        <begin position="225"/>
        <end position="245"/>
    </location>
</feature>
<accession>A0AAD5VCU6</accession>
<feature type="transmembrane region" description="Helical" evidence="1">
    <location>
        <begin position="111"/>
        <end position="133"/>
    </location>
</feature>
<dbReference type="AlphaFoldDB" id="A0AAD5VCU6"/>
<name>A0AAD5VCU6_9APHY</name>
<evidence type="ECO:0000313" key="2">
    <source>
        <dbReference type="EMBL" id="KAJ3488651.1"/>
    </source>
</evidence>
<protein>
    <submittedName>
        <fullName evidence="2">Uncharacterized protein</fullName>
    </submittedName>
</protein>
<gene>
    <name evidence="2" type="ORF">NLI96_g2686</name>
</gene>
<organism evidence="2 3">
    <name type="scientific">Meripilus lineatus</name>
    <dbReference type="NCBI Taxonomy" id="2056292"/>
    <lineage>
        <taxon>Eukaryota</taxon>
        <taxon>Fungi</taxon>
        <taxon>Dikarya</taxon>
        <taxon>Basidiomycota</taxon>
        <taxon>Agaricomycotina</taxon>
        <taxon>Agaricomycetes</taxon>
        <taxon>Polyporales</taxon>
        <taxon>Meripilaceae</taxon>
        <taxon>Meripilus</taxon>
    </lineage>
</organism>
<keyword evidence="1" id="KW-0472">Membrane</keyword>
<comment type="caution">
    <text evidence="2">The sequence shown here is derived from an EMBL/GenBank/DDBJ whole genome shotgun (WGS) entry which is preliminary data.</text>
</comment>
<dbReference type="EMBL" id="JANAWD010000062">
    <property type="protein sequence ID" value="KAJ3488651.1"/>
    <property type="molecule type" value="Genomic_DNA"/>
</dbReference>
<proteinExistence type="predicted"/>
<keyword evidence="3" id="KW-1185">Reference proteome</keyword>
<sequence length="373" mass="40204">MVPPPVNLKVTHNEFSLLLFGSAPVCYLSTAGGSSLSGFELFINPGLAAMSQGWLKFKLSGGDVSPSQRSYFSPFDISQSSTKQVGSVIRFYMIVQSVLRVYAIWGKSRKVAAVVAFVGIGIPFTGPISYSWVVSSHSYSESKGVSSDFQSTYPLIIISYLSTVLCDIAVVILTVVKTTQIVDLLPHGDALPTQLSVLLLRDGKRPCPLVGNTGTEGRSFSGSGYIIVLVILNLINVANFGSTYYTQSDNVYVAAFAFTNAATSVLVTRFMLNLRMVFLPRGRRNTTARVSTLRFEEQQISINLIGNIGAPLNHGALSILTNSRGHGDGYESHTEGSDSVVYISGNPLAAGIVQDDITVTDRTSDTLVFWEAI</sequence>
<reference evidence="2" key="1">
    <citation type="submission" date="2022-07" db="EMBL/GenBank/DDBJ databases">
        <title>Genome Sequence of Physisporinus lineatus.</title>
        <authorList>
            <person name="Buettner E."/>
        </authorList>
    </citation>
    <scope>NUCLEOTIDE SEQUENCE</scope>
    <source>
        <strain evidence="2">VT162</strain>
    </source>
</reference>
<keyword evidence="1" id="KW-0812">Transmembrane</keyword>
<keyword evidence="1" id="KW-1133">Transmembrane helix</keyword>